<evidence type="ECO:0000313" key="1">
    <source>
        <dbReference type="EMBL" id="KAF0689646.1"/>
    </source>
</evidence>
<dbReference type="InterPro" id="IPR036770">
    <property type="entry name" value="Ankyrin_rpt-contain_sf"/>
</dbReference>
<dbReference type="SUPFAM" id="SSF48403">
    <property type="entry name" value="Ankyrin repeat"/>
    <property type="match status" value="1"/>
</dbReference>
<proteinExistence type="predicted"/>
<organism evidence="2 3">
    <name type="scientific">Aphanomyces stellatus</name>
    <dbReference type="NCBI Taxonomy" id="120398"/>
    <lineage>
        <taxon>Eukaryota</taxon>
        <taxon>Sar</taxon>
        <taxon>Stramenopiles</taxon>
        <taxon>Oomycota</taxon>
        <taxon>Saprolegniomycetes</taxon>
        <taxon>Saprolegniales</taxon>
        <taxon>Verrucalvaceae</taxon>
        <taxon>Aphanomyces</taxon>
    </lineage>
</organism>
<evidence type="ECO:0000313" key="3">
    <source>
        <dbReference type="Proteomes" id="UP000332933"/>
    </source>
</evidence>
<name>A0A485LBA7_9STRA</name>
<evidence type="ECO:0000313" key="2">
    <source>
        <dbReference type="EMBL" id="VFT95651.1"/>
    </source>
</evidence>
<accession>A0A485LBA7</accession>
<sequence length="712" mass="78850">MQLSPTAAVLVSKELLPLLGRFQDGLHFDILPFRVLTATHSRLKPSSFDPLVMDTIQGLVRPWLAQHGHTRLKHMCASSIVRRHVMLLFGAYNDDVDLLCALAALAPLNLFGPTCQYALPLVELAVVGGAVAAIEYLVALDYPYSPSLALKLAVTHGHLALVPYMAHLCQQHIPHAMYMAAPLKLAVKDDNVDMLRCLLPCCTTRMLSEAVRVAIEVDATQCLRVLILADTKALPIVQLYSRASDGHSDLLDRLMEIVQDHIPQCIRELIAPSLSGAIHGDQFALVHRLLELTPNDDVIQPAHLMYAVTRNCVAVVHLFCERRGQWRRSATVTWERELPALALGAARHGQLAMVQCLITNDDQEAIDWRMILYEAARVRAAPIVKWLVASQPVVDVQTLHHTLCQATAVSHSHLKRPTLEILHEIARLLPPTYCLPTSFLLAAATTCEPYVFEFLFGLWWHATHDNPKAKRTAGHACLLSMARRGKLGSVEMLVKEFEIDVTLEDSKLVLPWPTLWRTAVCLVAAHAASVAESVDRTNSLRPLPILDTRFSWPCCCSAPGNPSNLIQSDCRGTHDSDSCDTVIAAADNRPARHRHAVSTHTYTSSAQIHDNQTNQCTDYTTNDDDPIDIWPAILLNVFSDDDNASIGRCPRNGCAVGTRRVHQCIHRLDNRRPVHDTAHQRAATDRCVGLAVVLAAYLMIRGKMQSTTPLHP</sequence>
<gene>
    <name evidence="2" type="primary">Aste57867_18919</name>
    <name evidence="1" type="ORF">As57867_018855</name>
    <name evidence="2" type="ORF">ASTE57867_18919</name>
</gene>
<dbReference type="Gene3D" id="1.25.40.20">
    <property type="entry name" value="Ankyrin repeat-containing domain"/>
    <property type="match status" value="1"/>
</dbReference>
<dbReference type="EMBL" id="VJMH01006424">
    <property type="protein sequence ID" value="KAF0689646.1"/>
    <property type="molecule type" value="Genomic_DNA"/>
</dbReference>
<protein>
    <submittedName>
        <fullName evidence="2">Aste57867_18919 protein</fullName>
    </submittedName>
</protein>
<dbReference type="PANTHER" id="PTHR46586">
    <property type="entry name" value="ANKYRIN REPEAT-CONTAINING PROTEIN"/>
    <property type="match status" value="1"/>
</dbReference>
<reference evidence="2 3" key="1">
    <citation type="submission" date="2019-03" db="EMBL/GenBank/DDBJ databases">
        <authorList>
            <person name="Gaulin E."/>
            <person name="Dumas B."/>
        </authorList>
    </citation>
    <scope>NUCLEOTIDE SEQUENCE [LARGE SCALE GENOMIC DNA]</scope>
    <source>
        <strain evidence="2">CBS 568.67</strain>
    </source>
</reference>
<dbReference type="PANTHER" id="PTHR46586:SF3">
    <property type="entry name" value="ANKYRIN REPEAT-CONTAINING PROTEIN"/>
    <property type="match status" value="1"/>
</dbReference>
<dbReference type="InterPro" id="IPR052050">
    <property type="entry name" value="SecEffector_AnkRepeat"/>
</dbReference>
<reference evidence="1" key="2">
    <citation type="submission" date="2019-06" db="EMBL/GenBank/DDBJ databases">
        <title>Genomics analysis of Aphanomyces spp. identifies a new class of oomycete effector associated with host adaptation.</title>
        <authorList>
            <person name="Gaulin E."/>
        </authorList>
    </citation>
    <scope>NUCLEOTIDE SEQUENCE</scope>
    <source>
        <strain evidence="1">CBS 578.67</strain>
    </source>
</reference>
<dbReference type="EMBL" id="CAADRA010006445">
    <property type="protein sequence ID" value="VFT95651.1"/>
    <property type="molecule type" value="Genomic_DNA"/>
</dbReference>
<keyword evidence="3" id="KW-1185">Reference proteome</keyword>
<dbReference type="AlphaFoldDB" id="A0A485LBA7"/>
<dbReference type="Proteomes" id="UP000332933">
    <property type="component" value="Unassembled WGS sequence"/>
</dbReference>